<dbReference type="AlphaFoldDB" id="A0A2G9ULL4"/>
<dbReference type="InterPro" id="IPR052925">
    <property type="entry name" value="Phage_Integrase-like_Recomb"/>
</dbReference>
<dbReference type="PANTHER" id="PTHR34605:SF4">
    <property type="entry name" value="DNA ADENINE METHYLTRANSFERASE"/>
    <property type="match status" value="1"/>
</dbReference>
<dbReference type="PANTHER" id="PTHR34605">
    <property type="entry name" value="PHAGE_INTEGRASE DOMAIN-CONTAINING PROTEIN"/>
    <property type="match status" value="1"/>
</dbReference>
<dbReference type="GO" id="GO:0015074">
    <property type="term" value="P:DNA integration"/>
    <property type="evidence" value="ECO:0007669"/>
    <property type="project" value="InterPro"/>
</dbReference>
<dbReference type="SUPFAM" id="SSF56349">
    <property type="entry name" value="DNA breaking-rejoining enzymes"/>
    <property type="match status" value="1"/>
</dbReference>
<dbReference type="EMBL" id="KZ346038">
    <property type="protein sequence ID" value="PIO71148.1"/>
    <property type="molecule type" value="Genomic_DNA"/>
</dbReference>
<gene>
    <name evidence="3" type="ORF">TELCIR_06957</name>
</gene>
<evidence type="ECO:0000313" key="4">
    <source>
        <dbReference type="Proteomes" id="UP000230423"/>
    </source>
</evidence>
<dbReference type="GO" id="GO:0003677">
    <property type="term" value="F:DNA binding"/>
    <property type="evidence" value="ECO:0007669"/>
    <property type="project" value="InterPro"/>
</dbReference>
<sequence>MVMYGHRKHVFDVPMGLHSRTAVERGKRSVPYSSTMRSSRYRRSHQIFPQQPPIKCTFAAYSHACQKFIHWWGAKQLESVPVAKARNLYLAHCICNSQEISLPMISASLNFFLGKQEDADKEVEKSLLDSAVRNRTPVNHRTKITVEDYNKIVHLGAISRDAKAYSTTALAILLFRGFLRFSEARSLKKEDFTCAGTTFSVFITKSKTDQARRGATASFKIRGASEERVVLNKQMAYAASINSSFLFASQSTKLPLSSSTISKRLQQLFLIAGISHKNYTTHSSRGGAASTALEQGFDSSQVMQMGRWKSLKAFQAYVRPAAVDLDVT</sequence>
<proteinExistence type="predicted"/>
<dbReference type="OrthoDB" id="5870942at2759"/>
<dbReference type="Gene3D" id="1.10.443.10">
    <property type="entry name" value="Intergrase catalytic core"/>
    <property type="match status" value="1"/>
</dbReference>
<reference evidence="3 4" key="1">
    <citation type="submission" date="2015-09" db="EMBL/GenBank/DDBJ databases">
        <title>Draft genome of the parasitic nematode Teladorsagia circumcincta isolate WARC Sus (inbred).</title>
        <authorList>
            <person name="Mitreva M."/>
        </authorList>
    </citation>
    <scope>NUCLEOTIDE SEQUENCE [LARGE SCALE GENOMIC DNA]</scope>
    <source>
        <strain evidence="3 4">S</strain>
    </source>
</reference>
<accession>A0A2G9ULL4</accession>
<evidence type="ECO:0000256" key="1">
    <source>
        <dbReference type="ARBA" id="ARBA00023172"/>
    </source>
</evidence>
<protein>
    <submittedName>
        <fullName evidence="3">Site-specific recombinase, phage integrase family</fullName>
    </submittedName>
</protein>
<dbReference type="InterPro" id="IPR002104">
    <property type="entry name" value="Integrase_catalytic"/>
</dbReference>
<keyword evidence="1" id="KW-0233">DNA recombination</keyword>
<dbReference type="InterPro" id="IPR013762">
    <property type="entry name" value="Integrase-like_cat_sf"/>
</dbReference>
<dbReference type="GO" id="GO:0006310">
    <property type="term" value="P:DNA recombination"/>
    <property type="evidence" value="ECO:0007669"/>
    <property type="project" value="UniProtKB-KW"/>
</dbReference>
<dbReference type="Proteomes" id="UP000230423">
    <property type="component" value="Unassembled WGS sequence"/>
</dbReference>
<feature type="domain" description="Tyr recombinase" evidence="2">
    <location>
        <begin position="139"/>
        <end position="328"/>
    </location>
</feature>
<dbReference type="PROSITE" id="PS51898">
    <property type="entry name" value="TYR_RECOMBINASE"/>
    <property type="match status" value="1"/>
</dbReference>
<organism evidence="3 4">
    <name type="scientific">Teladorsagia circumcincta</name>
    <name type="common">Brown stomach worm</name>
    <name type="synonym">Ostertagia circumcincta</name>
    <dbReference type="NCBI Taxonomy" id="45464"/>
    <lineage>
        <taxon>Eukaryota</taxon>
        <taxon>Metazoa</taxon>
        <taxon>Ecdysozoa</taxon>
        <taxon>Nematoda</taxon>
        <taxon>Chromadorea</taxon>
        <taxon>Rhabditida</taxon>
        <taxon>Rhabditina</taxon>
        <taxon>Rhabditomorpha</taxon>
        <taxon>Strongyloidea</taxon>
        <taxon>Trichostrongylidae</taxon>
        <taxon>Teladorsagia</taxon>
    </lineage>
</organism>
<dbReference type="Pfam" id="PF00589">
    <property type="entry name" value="Phage_integrase"/>
    <property type="match status" value="1"/>
</dbReference>
<evidence type="ECO:0000259" key="2">
    <source>
        <dbReference type="PROSITE" id="PS51898"/>
    </source>
</evidence>
<dbReference type="InterPro" id="IPR011010">
    <property type="entry name" value="DNA_brk_join_enz"/>
</dbReference>
<name>A0A2G9ULL4_TELCI</name>
<keyword evidence="4" id="KW-1185">Reference proteome</keyword>
<evidence type="ECO:0000313" key="3">
    <source>
        <dbReference type="EMBL" id="PIO71148.1"/>
    </source>
</evidence>